<name>A0A1J9Q9F5_9EURO</name>
<comment type="caution">
    <text evidence="2">The sequence shown here is derived from an EMBL/GenBank/DDBJ whole genome shotgun (WGS) entry which is preliminary data.</text>
</comment>
<keyword evidence="3" id="KW-1185">Reference proteome</keyword>
<evidence type="ECO:0000313" key="2">
    <source>
        <dbReference type="EMBL" id="OJD24698.1"/>
    </source>
</evidence>
<dbReference type="EMBL" id="LGTZ01000507">
    <property type="protein sequence ID" value="OJD24698.1"/>
    <property type="molecule type" value="Genomic_DNA"/>
</dbReference>
<gene>
    <name evidence="2" type="ORF">ACJ73_03941</name>
</gene>
<dbReference type="Proteomes" id="UP000242791">
    <property type="component" value="Unassembled WGS sequence"/>
</dbReference>
<feature type="region of interest" description="Disordered" evidence="1">
    <location>
        <begin position="1"/>
        <end position="29"/>
    </location>
</feature>
<dbReference type="AlphaFoldDB" id="A0A1J9Q9F5"/>
<accession>A0A1J9Q9F5</accession>
<protein>
    <submittedName>
        <fullName evidence="2">Uncharacterized protein</fullName>
    </submittedName>
</protein>
<reference evidence="2 3" key="1">
    <citation type="submission" date="2015-08" db="EMBL/GenBank/DDBJ databases">
        <title>Emmonsia species relationships and genome sequence.</title>
        <authorList>
            <person name="Cuomo C.A."/>
            <person name="Schwartz I.S."/>
            <person name="Kenyon C."/>
            <person name="De Hoog G.S."/>
            <person name="Govender N.P."/>
            <person name="Botha A."/>
            <person name="Moreno L."/>
            <person name="De Vries M."/>
            <person name="Munoz J.F."/>
            <person name="Stielow J.B."/>
        </authorList>
    </citation>
    <scope>NUCLEOTIDE SEQUENCE [LARGE SCALE GENOMIC DNA]</scope>
    <source>
        <strain evidence="2 3">EI222</strain>
    </source>
</reference>
<evidence type="ECO:0000313" key="3">
    <source>
        <dbReference type="Proteomes" id="UP000242791"/>
    </source>
</evidence>
<evidence type="ECO:0000256" key="1">
    <source>
        <dbReference type="SAM" id="MobiDB-lite"/>
    </source>
</evidence>
<proteinExistence type="predicted"/>
<dbReference type="VEuPathDB" id="FungiDB:ACJ73_03941"/>
<organism evidence="2 3">
    <name type="scientific">Blastomyces percursus</name>
    <dbReference type="NCBI Taxonomy" id="1658174"/>
    <lineage>
        <taxon>Eukaryota</taxon>
        <taxon>Fungi</taxon>
        <taxon>Dikarya</taxon>
        <taxon>Ascomycota</taxon>
        <taxon>Pezizomycotina</taxon>
        <taxon>Eurotiomycetes</taxon>
        <taxon>Eurotiomycetidae</taxon>
        <taxon>Onygenales</taxon>
        <taxon>Ajellomycetaceae</taxon>
        <taxon>Blastomyces</taxon>
    </lineage>
</organism>
<sequence length="118" mass="13446">MSLRFSKFHQNGQRRLRHHRSSQTSTSSQTEIGLHILTANKSAMMGKRGLILPPVLQLLGPSHDYGNLQYFEDLGPVHEPQVERTLQPRPIDIRARSTATSLLPHYRSTSSHLITRVR</sequence>
<feature type="compositionally biased region" description="Basic residues" evidence="1">
    <location>
        <begin position="12"/>
        <end position="21"/>
    </location>
</feature>